<gene>
    <name evidence="5" type="ORF">DAPPUDRAFT_333643</name>
</gene>
<dbReference type="AlphaFoldDB" id="E9HTF3"/>
<protein>
    <recommendedName>
        <fullName evidence="4">XRRM domain-containing protein</fullName>
    </recommendedName>
</protein>
<keyword evidence="6" id="KW-1185">Reference proteome</keyword>
<dbReference type="OMA" id="SKSVECN"/>
<dbReference type="EMBL" id="GL732772">
    <property type="protein sequence ID" value="EFX64978.1"/>
    <property type="molecule type" value="Genomic_DNA"/>
</dbReference>
<dbReference type="Gene3D" id="3.30.70.330">
    <property type="match status" value="1"/>
</dbReference>
<dbReference type="KEGG" id="dpx:DAPPUDRAFT_333643"/>
<dbReference type="InterPro" id="IPR012677">
    <property type="entry name" value="Nucleotide-bd_a/b_plait_sf"/>
</dbReference>
<dbReference type="PROSITE" id="PS51939">
    <property type="entry name" value="XRRM"/>
    <property type="match status" value="1"/>
</dbReference>
<dbReference type="InterPro" id="IPR034910">
    <property type="entry name" value="LARP7_RRM2"/>
</dbReference>
<evidence type="ECO:0000256" key="3">
    <source>
        <dbReference type="SAM" id="MobiDB-lite"/>
    </source>
</evidence>
<evidence type="ECO:0000256" key="1">
    <source>
        <dbReference type="ARBA" id="ARBA00022884"/>
    </source>
</evidence>
<dbReference type="GO" id="GO:0003723">
    <property type="term" value="F:RNA binding"/>
    <property type="evidence" value="ECO:0007669"/>
    <property type="project" value="UniProtKB-KW"/>
</dbReference>
<dbReference type="InParanoid" id="E9HTF3"/>
<evidence type="ECO:0000313" key="5">
    <source>
        <dbReference type="EMBL" id="EFX64978.1"/>
    </source>
</evidence>
<dbReference type="STRING" id="6669.E9HTF3"/>
<accession>E9HTF3</accession>
<dbReference type="HOGENOM" id="CLU_1541679_0_0_1"/>
<keyword evidence="1 2" id="KW-0694">RNA-binding</keyword>
<reference evidence="5 6" key="1">
    <citation type="journal article" date="2011" name="Science">
        <title>The ecoresponsive genome of Daphnia pulex.</title>
        <authorList>
            <person name="Colbourne J.K."/>
            <person name="Pfrender M.E."/>
            <person name="Gilbert D."/>
            <person name="Thomas W.K."/>
            <person name="Tucker A."/>
            <person name="Oakley T.H."/>
            <person name="Tokishita S."/>
            <person name="Aerts A."/>
            <person name="Arnold G.J."/>
            <person name="Basu M.K."/>
            <person name="Bauer D.J."/>
            <person name="Caceres C.E."/>
            <person name="Carmel L."/>
            <person name="Casola C."/>
            <person name="Choi J.H."/>
            <person name="Detter J.C."/>
            <person name="Dong Q."/>
            <person name="Dusheyko S."/>
            <person name="Eads B.D."/>
            <person name="Frohlich T."/>
            <person name="Geiler-Samerotte K.A."/>
            <person name="Gerlach D."/>
            <person name="Hatcher P."/>
            <person name="Jogdeo S."/>
            <person name="Krijgsveld J."/>
            <person name="Kriventseva E.V."/>
            <person name="Kultz D."/>
            <person name="Laforsch C."/>
            <person name="Lindquist E."/>
            <person name="Lopez J."/>
            <person name="Manak J.R."/>
            <person name="Muller J."/>
            <person name="Pangilinan J."/>
            <person name="Patwardhan R.P."/>
            <person name="Pitluck S."/>
            <person name="Pritham E.J."/>
            <person name="Rechtsteiner A."/>
            <person name="Rho M."/>
            <person name="Rogozin I.B."/>
            <person name="Sakarya O."/>
            <person name="Salamov A."/>
            <person name="Schaack S."/>
            <person name="Shapiro H."/>
            <person name="Shiga Y."/>
            <person name="Skalitzky C."/>
            <person name="Smith Z."/>
            <person name="Souvorov A."/>
            <person name="Sung W."/>
            <person name="Tang Z."/>
            <person name="Tsuchiya D."/>
            <person name="Tu H."/>
            <person name="Vos H."/>
            <person name="Wang M."/>
            <person name="Wolf Y.I."/>
            <person name="Yamagata H."/>
            <person name="Yamada T."/>
            <person name="Ye Y."/>
            <person name="Shaw J.R."/>
            <person name="Andrews J."/>
            <person name="Crease T.J."/>
            <person name="Tang H."/>
            <person name="Lucas S.M."/>
            <person name="Robertson H.M."/>
            <person name="Bork P."/>
            <person name="Koonin E.V."/>
            <person name="Zdobnov E.M."/>
            <person name="Grigoriev I.V."/>
            <person name="Lynch M."/>
            <person name="Boore J.L."/>
        </authorList>
    </citation>
    <scope>NUCLEOTIDE SEQUENCE [LARGE SCALE GENOMIC DNA]</scope>
</reference>
<sequence>MNARRQHNESRFDPVVLVEETKEQFVKDKSDPCPDFQPGLIVKIILDEPISDAKRFKSQVQVKCQEGVTYVEAQDCCKIAFVRCTDDAAAQSLVVKKIWSQSEILQGEEEGDYWKKIEENRIKKRDKSSRPKQSGAERARQKKESIIDADQPGYLPYQSYTTQKSAYLVQRRGR</sequence>
<feature type="compositionally biased region" description="Basic and acidic residues" evidence="3">
    <location>
        <begin position="135"/>
        <end position="146"/>
    </location>
</feature>
<dbReference type="OrthoDB" id="439993at2759"/>
<feature type="region of interest" description="Disordered" evidence="3">
    <location>
        <begin position="123"/>
        <end position="153"/>
    </location>
</feature>
<dbReference type="InterPro" id="IPR014886">
    <property type="entry name" value="La_xRRM"/>
</dbReference>
<dbReference type="Pfam" id="PF08777">
    <property type="entry name" value="RRM_3"/>
    <property type="match status" value="1"/>
</dbReference>
<dbReference type="CDD" id="cd12542">
    <property type="entry name" value="RRM2_LARP7"/>
    <property type="match status" value="1"/>
</dbReference>
<organism evidence="5 6">
    <name type="scientific">Daphnia pulex</name>
    <name type="common">Water flea</name>
    <dbReference type="NCBI Taxonomy" id="6669"/>
    <lineage>
        <taxon>Eukaryota</taxon>
        <taxon>Metazoa</taxon>
        <taxon>Ecdysozoa</taxon>
        <taxon>Arthropoda</taxon>
        <taxon>Crustacea</taxon>
        <taxon>Branchiopoda</taxon>
        <taxon>Diplostraca</taxon>
        <taxon>Cladocera</taxon>
        <taxon>Anomopoda</taxon>
        <taxon>Daphniidae</taxon>
        <taxon>Daphnia</taxon>
    </lineage>
</organism>
<name>E9HTF3_DAPPU</name>
<feature type="domain" description="XRRM" evidence="4">
    <location>
        <begin position="35"/>
        <end position="145"/>
    </location>
</feature>
<evidence type="ECO:0000259" key="4">
    <source>
        <dbReference type="PROSITE" id="PS51939"/>
    </source>
</evidence>
<dbReference type="GO" id="GO:1990904">
    <property type="term" value="C:ribonucleoprotein complex"/>
    <property type="evidence" value="ECO:0007669"/>
    <property type="project" value="UniProtKB-UniRule"/>
</dbReference>
<proteinExistence type="predicted"/>
<dbReference type="PhylomeDB" id="E9HTF3"/>
<evidence type="ECO:0000313" key="6">
    <source>
        <dbReference type="Proteomes" id="UP000000305"/>
    </source>
</evidence>
<evidence type="ECO:0000256" key="2">
    <source>
        <dbReference type="PROSITE-ProRule" id="PRU01288"/>
    </source>
</evidence>
<dbReference type="Proteomes" id="UP000000305">
    <property type="component" value="Unassembled WGS sequence"/>
</dbReference>